<dbReference type="SUPFAM" id="SSF46565">
    <property type="entry name" value="Chaperone J-domain"/>
    <property type="match status" value="1"/>
</dbReference>
<gene>
    <name evidence="8" type="ORF">CDD82_6858</name>
</gene>
<dbReference type="InterPro" id="IPR052094">
    <property type="entry name" value="Pre-mRNA-splicing_ERAD"/>
</dbReference>
<evidence type="ECO:0000313" key="9">
    <source>
        <dbReference type="Proteomes" id="UP000224854"/>
    </source>
</evidence>
<dbReference type="Proteomes" id="UP000224854">
    <property type="component" value="Unassembled WGS sequence"/>
</dbReference>
<dbReference type="GO" id="GO:0005681">
    <property type="term" value="C:spliceosomal complex"/>
    <property type="evidence" value="ECO:0007669"/>
    <property type="project" value="TreeGrafter"/>
</dbReference>
<evidence type="ECO:0000256" key="3">
    <source>
        <dbReference type="ARBA" id="ARBA00022490"/>
    </source>
</evidence>
<feature type="region of interest" description="Disordered" evidence="6">
    <location>
        <begin position="147"/>
        <end position="185"/>
    </location>
</feature>
<evidence type="ECO:0000256" key="5">
    <source>
        <dbReference type="ARBA" id="ARBA00023242"/>
    </source>
</evidence>
<dbReference type="OrthoDB" id="376357at2759"/>
<dbReference type="AlphaFoldDB" id="A0A2C5YT36"/>
<comment type="subcellular location">
    <subcellularLocation>
        <location evidence="2">Cytoplasm</location>
    </subcellularLocation>
    <subcellularLocation>
        <location evidence="1">Nucleus</location>
    </subcellularLocation>
</comment>
<protein>
    <recommendedName>
        <fullName evidence="7">J domain-containing protein</fullName>
    </recommendedName>
</protein>
<dbReference type="EMBL" id="NJEU01000744">
    <property type="protein sequence ID" value="PHH70896.1"/>
    <property type="molecule type" value="Genomic_DNA"/>
</dbReference>
<dbReference type="GO" id="GO:0000390">
    <property type="term" value="P:spliceosomal complex disassembly"/>
    <property type="evidence" value="ECO:0007669"/>
    <property type="project" value="TreeGrafter"/>
</dbReference>
<organism evidence="8 9">
    <name type="scientific">Ophiocordyceps australis</name>
    <dbReference type="NCBI Taxonomy" id="1399860"/>
    <lineage>
        <taxon>Eukaryota</taxon>
        <taxon>Fungi</taxon>
        <taxon>Dikarya</taxon>
        <taxon>Ascomycota</taxon>
        <taxon>Pezizomycotina</taxon>
        <taxon>Sordariomycetes</taxon>
        <taxon>Hypocreomycetidae</taxon>
        <taxon>Hypocreales</taxon>
        <taxon>Ophiocordycipitaceae</taxon>
        <taxon>Ophiocordyceps</taxon>
    </lineage>
</organism>
<comment type="caution">
    <text evidence="8">The sequence shown here is derived from an EMBL/GenBank/DDBJ whole genome shotgun (WGS) entry which is preliminary data.</text>
</comment>
<dbReference type="InterPro" id="IPR001623">
    <property type="entry name" value="DnaJ_domain"/>
</dbReference>
<feature type="region of interest" description="Disordered" evidence="6">
    <location>
        <begin position="113"/>
        <end position="134"/>
    </location>
</feature>
<feature type="domain" description="J" evidence="7">
    <location>
        <begin position="21"/>
        <end position="85"/>
    </location>
</feature>
<sequence length="298" mass="34266">MSQDNKDLVRLAGEYAEQNIDLYHLLAVDALTSKDDIHRAWRKRSLKYHPDKAGDSFDADKWTLFERARDILCDESARAVYDQAIKARLVRKQQRAAMDEQHRRYANDLEAGEQAASKLRHDKQQSQRQAMAKERERLAQDLRMRQDEKLRQDEAAQHAQDMAEARRRVQERKDDKARKRQVRQSIKTWAGPAANRTAAAGPPNGTVDVPGSYRIDLADGTGSRQYWQLVCDKLRAVQALRNLQKNGTLAQAVDEAETQAVDETETRVREAETRVFDTRRRIYEAEKMYAASAQQATT</sequence>
<evidence type="ECO:0000313" key="8">
    <source>
        <dbReference type="EMBL" id="PHH70896.1"/>
    </source>
</evidence>
<dbReference type="CDD" id="cd06257">
    <property type="entry name" value="DnaJ"/>
    <property type="match status" value="1"/>
</dbReference>
<evidence type="ECO:0000256" key="4">
    <source>
        <dbReference type="ARBA" id="ARBA00023186"/>
    </source>
</evidence>
<keyword evidence="9" id="KW-1185">Reference proteome</keyword>
<accession>A0A2C5YT36</accession>
<dbReference type="SMART" id="SM00271">
    <property type="entry name" value="DnaJ"/>
    <property type="match status" value="1"/>
</dbReference>
<dbReference type="InterPro" id="IPR036869">
    <property type="entry name" value="J_dom_sf"/>
</dbReference>
<feature type="compositionally biased region" description="Basic and acidic residues" evidence="6">
    <location>
        <begin position="147"/>
        <end position="177"/>
    </location>
</feature>
<reference evidence="8 9" key="1">
    <citation type="submission" date="2017-06" db="EMBL/GenBank/DDBJ databases">
        <title>Ant-infecting Ophiocordyceps genomes reveal a high diversity of potential behavioral manipulation genes and a possible major role for enterotoxins.</title>
        <authorList>
            <person name="De Bekker C."/>
            <person name="Evans H.C."/>
            <person name="Brachmann A."/>
            <person name="Hughes D.P."/>
        </authorList>
    </citation>
    <scope>NUCLEOTIDE SEQUENCE [LARGE SCALE GENOMIC DNA]</scope>
    <source>
        <strain evidence="8 9">1348a</strain>
    </source>
</reference>
<dbReference type="Pfam" id="PF00226">
    <property type="entry name" value="DnaJ"/>
    <property type="match status" value="1"/>
</dbReference>
<proteinExistence type="predicted"/>
<dbReference type="PROSITE" id="PS50076">
    <property type="entry name" value="DNAJ_2"/>
    <property type="match status" value="1"/>
</dbReference>
<evidence type="ECO:0000256" key="2">
    <source>
        <dbReference type="ARBA" id="ARBA00004496"/>
    </source>
</evidence>
<dbReference type="PANTHER" id="PTHR44313:SF1">
    <property type="entry name" value="DNAJ HOMOLOG SUBFAMILY C MEMBER 17"/>
    <property type="match status" value="1"/>
</dbReference>
<dbReference type="Gene3D" id="1.10.287.110">
    <property type="entry name" value="DnaJ domain"/>
    <property type="match status" value="1"/>
</dbReference>
<dbReference type="PANTHER" id="PTHR44313">
    <property type="entry name" value="DNAJ HOMOLOG SUBFAMILY C MEMBER 17"/>
    <property type="match status" value="1"/>
</dbReference>
<evidence type="ECO:0000256" key="6">
    <source>
        <dbReference type="SAM" id="MobiDB-lite"/>
    </source>
</evidence>
<evidence type="ECO:0000256" key="1">
    <source>
        <dbReference type="ARBA" id="ARBA00004123"/>
    </source>
</evidence>
<evidence type="ECO:0000259" key="7">
    <source>
        <dbReference type="PROSITE" id="PS50076"/>
    </source>
</evidence>
<name>A0A2C5YT36_9HYPO</name>
<keyword evidence="3" id="KW-0963">Cytoplasm</keyword>
<keyword evidence="4" id="KW-0143">Chaperone</keyword>
<dbReference type="GO" id="GO:0005737">
    <property type="term" value="C:cytoplasm"/>
    <property type="evidence" value="ECO:0007669"/>
    <property type="project" value="UniProtKB-SubCell"/>
</dbReference>
<keyword evidence="5" id="KW-0539">Nucleus</keyword>